<sequence>MDAIGFVLSELTNKMAYKAAHMNELKVIKAKVREHELVVKPHFDTNLNRKIDIALPNNGLSVRDFEIGLGFTKNISYS</sequence>
<dbReference type="RefSeq" id="WP_074840949.1">
    <property type="nucleotide sequence ID" value="NZ_CP047056.1"/>
</dbReference>
<evidence type="ECO:0000313" key="2">
    <source>
        <dbReference type="Proteomes" id="UP000243374"/>
    </source>
</evidence>
<protein>
    <submittedName>
        <fullName evidence="1">Uncharacterized protein</fullName>
    </submittedName>
</protein>
<keyword evidence="2" id="KW-1185">Reference proteome</keyword>
<evidence type="ECO:0000313" key="1">
    <source>
        <dbReference type="EMBL" id="SFK18625.1"/>
    </source>
</evidence>
<organism evidence="1 2">
    <name type="scientific">Succinivibrio dextrinosolvens</name>
    <dbReference type="NCBI Taxonomy" id="83771"/>
    <lineage>
        <taxon>Bacteria</taxon>
        <taxon>Pseudomonadati</taxon>
        <taxon>Pseudomonadota</taxon>
        <taxon>Gammaproteobacteria</taxon>
        <taxon>Aeromonadales</taxon>
        <taxon>Succinivibrionaceae</taxon>
        <taxon>Succinivibrio</taxon>
    </lineage>
</organism>
<accession>A0A662ZDR2</accession>
<name>A0A662ZDR2_9GAMM</name>
<proteinExistence type="predicted"/>
<gene>
    <name evidence="1" type="ORF">SAMN04487865_103424</name>
</gene>
<dbReference type="Proteomes" id="UP000243374">
    <property type="component" value="Unassembled WGS sequence"/>
</dbReference>
<reference evidence="1 2" key="1">
    <citation type="submission" date="2016-10" db="EMBL/GenBank/DDBJ databases">
        <authorList>
            <person name="Varghese N."/>
            <person name="Submissions S."/>
        </authorList>
    </citation>
    <scope>NUCLEOTIDE SEQUENCE [LARGE SCALE GENOMIC DNA]</scope>
    <source>
        <strain evidence="1 2">22B</strain>
    </source>
</reference>
<dbReference type="AlphaFoldDB" id="A0A662ZDR2"/>
<dbReference type="EMBL" id="FOSF01000034">
    <property type="protein sequence ID" value="SFK18625.1"/>
    <property type="molecule type" value="Genomic_DNA"/>
</dbReference>